<dbReference type="OrthoDB" id="5866055at2759"/>
<evidence type="ECO:0000313" key="2">
    <source>
        <dbReference type="Proteomes" id="UP000031036"/>
    </source>
</evidence>
<dbReference type="AlphaFoldDB" id="A0A0B2UU22"/>
<accession>A0A0B2UU22</accession>
<dbReference type="Gene3D" id="3.40.50.300">
    <property type="entry name" value="P-loop containing nucleotide triphosphate hydrolases"/>
    <property type="match status" value="1"/>
</dbReference>
<dbReference type="OMA" id="LAIPECI"/>
<reference evidence="1 2" key="1">
    <citation type="submission" date="2014-11" db="EMBL/GenBank/DDBJ databases">
        <title>Genetic blueprint of the zoonotic pathogen Toxocara canis.</title>
        <authorList>
            <person name="Zhu X.-Q."/>
            <person name="Korhonen P.K."/>
            <person name="Cai H."/>
            <person name="Young N.D."/>
            <person name="Nejsum P."/>
            <person name="von Samson-Himmelstjerna G."/>
            <person name="Boag P.R."/>
            <person name="Tan P."/>
            <person name="Li Q."/>
            <person name="Min J."/>
            <person name="Yang Y."/>
            <person name="Wang X."/>
            <person name="Fang X."/>
            <person name="Hall R.S."/>
            <person name="Hofmann A."/>
            <person name="Sternberg P.W."/>
            <person name="Jex A.R."/>
            <person name="Gasser R.B."/>
        </authorList>
    </citation>
    <scope>NUCLEOTIDE SEQUENCE [LARGE SCALE GENOMIC DNA]</scope>
    <source>
        <strain evidence="1">PN_DK_2014</strain>
    </source>
</reference>
<sequence>MSSNSKLLFRKRFHVGDVARCVDFIAFHERMASCEQLWEHNWMLYTIDEHYAYFVHMPKPSFSYSVMTTPFITVCQFASAELVAKVPHKVFVEQSERLRTIPGHVVILSTMARSGSALLAQMLQACDASTRNVLVLSEIDAFSAIALHIADFSMPIQTARTLLLASLRFTCKDQVPEQTLILKMRWNCTRLVPHLKAVAPYVIHAYIGRRSLEQAVISQIIVCEHDENIFPMLLDLRRIHSAFCDWVTTFARMEWPLVRMIEPQSIFEFAVALVSQSFIDFVCNQDCFATHAIFYEDLVSDTNETMRRILDVCCLSELCTLDCNDHKTYGQRRSSVEDIEIVNHELADSDRQKLLHICSLIGYPLIEY</sequence>
<dbReference type="EMBL" id="JPKZ01002894">
    <property type="protein sequence ID" value="KHN74606.1"/>
    <property type="molecule type" value="Genomic_DNA"/>
</dbReference>
<gene>
    <name evidence="1" type="ORF">Tcan_03543</name>
</gene>
<evidence type="ECO:0008006" key="3">
    <source>
        <dbReference type="Google" id="ProtNLM"/>
    </source>
</evidence>
<organism evidence="1 2">
    <name type="scientific">Toxocara canis</name>
    <name type="common">Canine roundworm</name>
    <dbReference type="NCBI Taxonomy" id="6265"/>
    <lineage>
        <taxon>Eukaryota</taxon>
        <taxon>Metazoa</taxon>
        <taxon>Ecdysozoa</taxon>
        <taxon>Nematoda</taxon>
        <taxon>Chromadorea</taxon>
        <taxon>Rhabditida</taxon>
        <taxon>Spirurina</taxon>
        <taxon>Ascaridomorpha</taxon>
        <taxon>Ascaridoidea</taxon>
        <taxon>Toxocaridae</taxon>
        <taxon>Toxocara</taxon>
    </lineage>
</organism>
<protein>
    <recommendedName>
        <fullName evidence="3">Sulfotransferase domain-containing protein</fullName>
    </recommendedName>
</protein>
<dbReference type="SUPFAM" id="SSF52540">
    <property type="entry name" value="P-loop containing nucleoside triphosphate hydrolases"/>
    <property type="match status" value="1"/>
</dbReference>
<keyword evidence="2" id="KW-1185">Reference proteome</keyword>
<name>A0A0B2UU22_TOXCA</name>
<dbReference type="STRING" id="6265.A0A0B2UU22"/>
<evidence type="ECO:0000313" key="1">
    <source>
        <dbReference type="EMBL" id="KHN74606.1"/>
    </source>
</evidence>
<proteinExistence type="predicted"/>
<comment type="caution">
    <text evidence="1">The sequence shown here is derived from an EMBL/GenBank/DDBJ whole genome shotgun (WGS) entry which is preliminary data.</text>
</comment>
<dbReference type="Proteomes" id="UP000031036">
    <property type="component" value="Unassembled WGS sequence"/>
</dbReference>
<dbReference type="InterPro" id="IPR027417">
    <property type="entry name" value="P-loop_NTPase"/>
</dbReference>